<dbReference type="SUPFAM" id="SSF53213">
    <property type="entry name" value="LigB-like"/>
    <property type="match status" value="1"/>
</dbReference>
<organism evidence="7 8">
    <name type="scientific">Sporothrix bragantina</name>
    <dbReference type="NCBI Taxonomy" id="671064"/>
    <lineage>
        <taxon>Eukaryota</taxon>
        <taxon>Fungi</taxon>
        <taxon>Dikarya</taxon>
        <taxon>Ascomycota</taxon>
        <taxon>Pezizomycotina</taxon>
        <taxon>Sordariomycetes</taxon>
        <taxon>Sordariomycetidae</taxon>
        <taxon>Ophiostomatales</taxon>
        <taxon>Ophiostomataceae</taxon>
        <taxon>Sporothrix</taxon>
    </lineage>
</organism>
<evidence type="ECO:0000313" key="7">
    <source>
        <dbReference type="EMBL" id="CAK7221484.1"/>
    </source>
</evidence>
<evidence type="ECO:0000256" key="3">
    <source>
        <dbReference type="ARBA" id="ARBA00022723"/>
    </source>
</evidence>
<reference evidence="7 8" key="1">
    <citation type="submission" date="2024-01" db="EMBL/GenBank/DDBJ databases">
        <authorList>
            <person name="Allen C."/>
            <person name="Tagirdzhanova G."/>
        </authorList>
    </citation>
    <scope>NUCLEOTIDE SEQUENCE [LARGE SCALE GENOMIC DNA]</scope>
</reference>
<evidence type="ECO:0000259" key="6">
    <source>
        <dbReference type="Pfam" id="PF02900"/>
    </source>
</evidence>
<keyword evidence="5" id="KW-0560">Oxidoreductase</keyword>
<dbReference type="Gene3D" id="3.40.830.10">
    <property type="entry name" value="LigB-like"/>
    <property type="match status" value="1"/>
</dbReference>
<evidence type="ECO:0000313" key="8">
    <source>
        <dbReference type="Proteomes" id="UP001642406"/>
    </source>
</evidence>
<dbReference type="PANTHER" id="PTHR30096:SF1">
    <property type="entry name" value="AROMATIC RING-OPENING DIOXYGENASE FAMILY PROTEIN (AFU_ORTHOLOGUE AFUA_7G00640)"/>
    <property type="match status" value="1"/>
</dbReference>
<proteinExistence type="inferred from homology"/>
<dbReference type="CDD" id="cd07363">
    <property type="entry name" value="45_DOPA_Dioxygenase"/>
    <property type="match status" value="1"/>
</dbReference>
<dbReference type="Proteomes" id="UP001642406">
    <property type="component" value="Unassembled WGS sequence"/>
</dbReference>
<comment type="similarity">
    <text evidence="2">Belongs to the DODA-type extradiol aromatic ring-opening dioxygenase family.</text>
</comment>
<comment type="cofactor">
    <cofactor evidence="1">
        <name>Zn(2+)</name>
        <dbReference type="ChEBI" id="CHEBI:29105"/>
    </cofactor>
</comment>
<gene>
    <name evidence="7" type="ORF">SBRCBS47491_004541</name>
</gene>
<evidence type="ECO:0000256" key="2">
    <source>
        <dbReference type="ARBA" id="ARBA00007581"/>
    </source>
</evidence>
<protein>
    <recommendedName>
        <fullName evidence="6">Extradiol ring-cleavage dioxygenase class III enzyme subunit B domain-containing protein</fullName>
    </recommendedName>
</protein>
<sequence length="287" mass="31940">MAASQPLAPTLFLSHGTAALLQERSLVKDYWKHLGKEALDHGVKGIIIMGAHWNVNEPNRIHVAMNAKPDCMPLVGADPAIWNKFEANPDLTTGRRVIDMLRAEGIDAQADTKFNWMIDTLIPLVGLFGCKTPPVTIVSQNAYWDPFFHSRMGASLRPLRAEGYLLIGSGGGTHNLYRTEWKYSLGFRDVFAMEAPPDPETLEFRQALEDVMCRTGGGPELRRGMARLMMHPYFRDAHGTDEHYVSACFIAGATGEPEDRKTPAVLGAECWELRSQCESQFIIGAWP</sequence>
<accession>A0ABP0BPA5</accession>
<comment type="caution">
    <text evidence="7">The sequence shown here is derived from an EMBL/GenBank/DDBJ whole genome shotgun (WGS) entry which is preliminary data.</text>
</comment>
<name>A0ABP0BPA5_9PEZI</name>
<evidence type="ECO:0000256" key="1">
    <source>
        <dbReference type="ARBA" id="ARBA00001947"/>
    </source>
</evidence>
<dbReference type="EMBL" id="CAWUHC010000035">
    <property type="protein sequence ID" value="CAK7221484.1"/>
    <property type="molecule type" value="Genomic_DNA"/>
</dbReference>
<keyword evidence="8" id="KW-1185">Reference proteome</keyword>
<dbReference type="Pfam" id="PF02900">
    <property type="entry name" value="LigB"/>
    <property type="match status" value="1"/>
</dbReference>
<dbReference type="InterPro" id="IPR014436">
    <property type="entry name" value="Extradiol_dOase_DODA"/>
</dbReference>
<keyword evidence="3" id="KW-0479">Metal-binding</keyword>
<dbReference type="PANTHER" id="PTHR30096">
    <property type="entry name" value="4,5-DOPA DIOXYGENASE EXTRADIOL-LIKE PROTEIN"/>
    <property type="match status" value="1"/>
</dbReference>
<keyword evidence="4" id="KW-0862">Zinc</keyword>
<feature type="domain" description="Extradiol ring-cleavage dioxygenase class III enzyme subunit B" evidence="6">
    <location>
        <begin position="10"/>
        <end position="256"/>
    </location>
</feature>
<evidence type="ECO:0000256" key="4">
    <source>
        <dbReference type="ARBA" id="ARBA00022833"/>
    </source>
</evidence>
<dbReference type="InterPro" id="IPR004183">
    <property type="entry name" value="Xdiol_dOase_suB"/>
</dbReference>
<evidence type="ECO:0000256" key="5">
    <source>
        <dbReference type="ARBA" id="ARBA00023002"/>
    </source>
</evidence>